<comment type="caution">
    <text evidence="2">The sequence shown here is derived from an EMBL/GenBank/DDBJ whole genome shotgun (WGS) entry which is preliminary data.</text>
</comment>
<proteinExistence type="predicted"/>
<protein>
    <submittedName>
        <fullName evidence="2">Uncharacterized protein</fullName>
    </submittedName>
</protein>
<accession>A0A0L0GUX0</accession>
<evidence type="ECO:0000256" key="1">
    <source>
        <dbReference type="SAM" id="Coils"/>
    </source>
</evidence>
<sequence length="787" mass="84056">MDSNMKVALEVSAKDSATPVVKGMRNELSRLATARSNLGVRAEHTIQREIQKTQASYNRMAKSGKLSEDELARAFGEMKKRVAALRAEMERESEQTISNYRRMANAREMLGISSEKDIQREIQRTEAAYNRLANSGVMSAQEQARAYSAMTAKVAALRKELKGAQHDESSLGKASVGKQMLAVGAGAAAGIHYLAPKITNSSEYSMELMKLSNRVFHGRDAAGRQKGKDEINDAVRSAIEQGGGTVPETLVGYEGLIASQAYSPAQANQLLPRINMTASSVGADSGKVAELASSLHFFQIPFDKIPGALSGVVRMGQMGPVDADVIAEYGKGMLEQLGSVGGASYQGLRAVLPLAESSALGASTPAQALTNATDLVNDILSPNLDSAAKRVKINGKKIKWHDSIIKMMGQGIDPLEAARTIVNKAIDNDSQYRSFNSQLNKTSDPVQRDRLQRQIQAVRGVYYGKFFRNQQARMAFIGYEQHYDKVKSLQDAMDQEYYGRPGELATDKDMKGVRKESEFKTTQASSLSILDQNSLMSPLARIEGDIASEFTKLDEVLPTVTKGLEGLAIALGTIGAVGATGIAADVMLGGGLTKKGYEALKRKWGAWRSKAATVADDVLEGVGHSAGEAGEAVVKGGSKLLRGVTRFGGGALSLFSGLLDSWSVHKDDSLTDAQKDKQYAVISTRSATAYAGAEAGAAAGTVVFPGPGTVIGGILGSIGGYYGGDWLGSMLPDSLFTRGASGKAQDTITPMDALGLNPQRLDVHLYVDGQEIHAALDDRTNRDALRN</sequence>
<dbReference type="Proteomes" id="UP000037393">
    <property type="component" value="Unassembled WGS sequence"/>
</dbReference>
<dbReference type="EMBL" id="JNGI01000071">
    <property type="protein sequence ID" value="KNC92777.1"/>
    <property type="molecule type" value="Genomic_DNA"/>
</dbReference>
<evidence type="ECO:0000313" key="2">
    <source>
        <dbReference type="EMBL" id="KNC92777.1"/>
    </source>
</evidence>
<dbReference type="RefSeq" id="WP_049857324.1">
    <property type="nucleotide sequence ID" value="NZ_JNGI01000071.1"/>
</dbReference>
<dbReference type="OrthoDB" id="8019720at2"/>
<dbReference type="PATRIC" id="fig|379893.4.peg.4470"/>
<organism evidence="2 3">
    <name type="scientific">Trabulsiella odontotermitis</name>
    <dbReference type="NCBI Taxonomy" id="379893"/>
    <lineage>
        <taxon>Bacteria</taxon>
        <taxon>Pseudomonadati</taxon>
        <taxon>Pseudomonadota</taxon>
        <taxon>Gammaproteobacteria</taxon>
        <taxon>Enterobacterales</taxon>
        <taxon>Enterobacteriaceae</taxon>
        <taxon>Trabulsiella</taxon>
    </lineage>
</organism>
<evidence type="ECO:0000313" key="3">
    <source>
        <dbReference type="Proteomes" id="UP000037393"/>
    </source>
</evidence>
<keyword evidence="1" id="KW-0175">Coiled coil</keyword>
<keyword evidence="3" id="KW-1185">Reference proteome</keyword>
<reference evidence="2 3" key="1">
    <citation type="journal article" date="2015" name="Appl. Environ. Microbiol.">
        <title>The Enterobacterium Trabulsiella odontotermitis Presents Novel Adaptations Related to Its Association with Fungus-Growing Termites.</title>
        <authorList>
            <person name="Sapountzis P."/>
            <person name="Gruntjes T."/>
            <person name="Otani S."/>
            <person name="Estevez J."/>
            <person name="da Costa R.R."/>
            <person name="Plunkett G.3rd."/>
            <person name="Perna N.T."/>
            <person name="Poulsen M."/>
        </authorList>
    </citation>
    <scope>NUCLEOTIDE SEQUENCE [LARGE SCALE GENOMIC DNA]</scope>
    <source>
        <strain evidence="2 3">12</strain>
    </source>
</reference>
<dbReference type="AlphaFoldDB" id="A0A0L0GUX0"/>
<feature type="coiled-coil region" evidence="1">
    <location>
        <begin position="75"/>
        <end position="167"/>
    </location>
</feature>
<gene>
    <name evidence="2" type="ORF">GM31_22055</name>
</gene>
<name>A0A0L0GUX0_9ENTR</name>